<dbReference type="PANTHER" id="PTHR30250">
    <property type="entry name" value="PST FAMILY PREDICTED COLANIC ACID TRANSPORTER"/>
    <property type="match status" value="1"/>
</dbReference>
<evidence type="ECO:0000256" key="2">
    <source>
        <dbReference type="ARBA" id="ARBA00022475"/>
    </source>
</evidence>
<dbReference type="CDD" id="cd13125">
    <property type="entry name" value="MATE_like_10"/>
    <property type="match status" value="1"/>
</dbReference>
<feature type="transmembrane region" description="Helical" evidence="6">
    <location>
        <begin position="113"/>
        <end position="134"/>
    </location>
</feature>
<dbReference type="Proteomes" id="UP000186744">
    <property type="component" value="Unassembled WGS sequence"/>
</dbReference>
<feature type="transmembrane region" description="Helical" evidence="6">
    <location>
        <begin position="146"/>
        <end position="166"/>
    </location>
</feature>
<feature type="transmembrane region" description="Helical" evidence="6">
    <location>
        <begin position="218"/>
        <end position="240"/>
    </location>
</feature>
<dbReference type="OrthoDB" id="9769862at2"/>
<organism evidence="7 8">
    <name type="scientific">Chryseobacterium ureilyticum</name>
    <dbReference type="NCBI Taxonomy" id="373668"/>
    <lineage>
        <taxon>Bacteria</taxon>
        <taxon>Pseudomonadati</taxon>
        <taxon>Bacteroidota</taxon>
        <taxon>Flavobacteriia</taxon>
        <taxon>Flavobacteriales</taxon>
        <taxon>Weeksellaceae</taxon>
        <taxon>Chryseobacterium group</taxon>
        <taxon>Chryseobacterium</taxon>
    </lineage>
</organism>
<gene>
    <name evidence="7" type="ORF">SAMN05421786_10258</name>
</gene>
<dbReference type="InterPro" id="IPR044550">
    <property type="entry name" value="WzxE"/>
</dbReference>
<dbReference type="AlphaFoldDB" id="A0A1N7LX25"/>
<sequence length="415" mass="47876">MFKIFSFTGLSTLIKIITGYISVKIVASIIGPSGVALIGQLQNVTSIFTTFGAGGINNGVIKYVSEFKNEETILKKFLYVGFKITFVLSLFLGLLIIVFCSYLSKIILLDPKYYYVFIFLGISLLPLSLNNYFLSILNGFKEFKKFVIINIITSILGLLFTVFLVVKFQLKGALIANVTYQSIILFVTIFFIRKYFWFSKEFFLGKWDKLTIKKYSSYSLMALISVVTVPVTQMLVRGYIINKYSIQQAGFWEGINRISGLYLLFVTTSVGVYYLPKLSEIKVDSLLRKEIFKTYKIITPIIFVCLVLIYLFRELIVNILFTKEFYPMKDLFFWQLLGDFFKIMSWLLGFLMIAKSMTKMYIITETVFAILLILISYYFINLNGVIGATQSYCLIYFMHLITMICIFKNLIFSKN</sequence>
<keyword evidence="2" id="KW-1003">Cell membrane</keyword>
<dbReference type="GO" id="GO:0005886">
    <property type="term" value="C:plasma membrane"/>
    <property type="evidence" value="ECO:0007669"/>
    <property type="project" value="UniProtKB-SubCell"/>
</dbReference>
<dbReference type="RefSeq" id="WP_076550973.1">
    <property type="nucleotide sequence ID" value="NZ_FTOL01000002.1"/>
</dbReference>
<feature type="transmembrane region" description="Helical" evidence="6">
    <location>
        <begin position="178"/>
        <end position="197"/>
    </location>
</feature>
<dbReference type="EMBL" id="FTOL01000002">
    <property type="protein sequence ID" value="SIS78386.1"/>
    <property type="molecule type" value="Genomic_DNA"/>
</dbReference>
<dbReference type="InterPro" id="IPR050833">
    <property type="entry name" value="Poly_Biosynth_Transport"/>
</dbReference>
<keyword evidence="4 6" id="KW-1133">Transmembrane helix</keyword>
<feature type="transmembrane region" description="Helical" evidence="6">
    <location>
        <begin position="44"/>
        <end position="65"/>
    </location>
</feature>
<feature type="transmembrane region" description="Helical" evidence="6">
    <location>
        <begin position="332"/>
        <end position="353"/>
    </location>
</feature>
<dbReference type="STRING" id="373668.SAMN05421786_10258"/>
<dbReference type="GO" id="GO:0009246">
    <property type="term" value="P:enterobacterial common antigen biosynthetic process"/>
    <property type="evidence" value="ECO:0007669"/>
    <property type="project" value="InterPro"/>
</dbReference>
<evidence type="ECO:0000256" key="5">
    <source>
        <dbReference type="ARBA" id="ARBA00023136"/>
    </source>
</evidence>
<comment type="subcellular location">
    <subcellularLocation>
        <location evidence="1">Cell membrane</location>
        <topology evidence="1">Multi-pass membrane protein</topology>
    </subcellularLocation>
</comment>
<dbReference type="Pfam" id="PF13440">
    <property type="entry name" value="Polysacc_synt_3"/>
    <property type="match status" value="1"/>
</dbReference>
<evidence type="ECO:0000313" key="7">
    <source>
        <dbReference type="EMBL" id="SIS78386.1"/>
    </source>
</evidence>
<keyword evidence="5 6" id="KW-0472">Membrane</keyword>
<evidence type="ECO:0000256" key="6">
    <source>
        <dbReference type="SAM" id="Phobius"/>
    </source>
</evidence>
<feature type="transmembrane region" description="Helical" evidence="6">
    <location>
        <begin position="360"/>
        <end position="380"/>
    </location>
</feature>
<feature type="transmembrane region" description="Helical" evidence="6">
    <location>
        <begin position="12"/>
        <end position="38"/>
    </location>
</feature>
<evidence type="ECO:0000256" key="1">
    <source>
        <dbReference type="ARBA" id="ARBA00004651"/>
    </source>
</evidence>
<accession>A0A1N7LX25</accession>
<dbReference type="PANTHER" id="PTHR30250:SF30">
    <property type="entry name" value="LIPID III FLIPPASE"/>
    <property type="match status" value="1"/>
</dbReference>
<feature type="transmembrane region" description="Helical" evidence="6">
    <location>
        <begin position="386"/>
        <end position="407"/>
    </location>
</feature>
<evidence type="ECO:0000256" key="3">
    <source>
        <dbReference type="ARBA" id="ARBA00022692"/>
    </source>
</evidence>
<feature type="transmembrane region" description="Helical" evidence="6">
    <location>
        <begin position="260"/>
        <end position="276"/>
    </location>
</feature>
<keyword evidence="3 6" id="KW-0812">Transmembrane</keyword>
<name>A0A1N7LX25_9FLAO</name>
<feature type="transmembrane region" description="Helical" evidence="6">
    <location>
        <begin position="77"/>
        <end position="107"/>
    </location>
</feature>
<keyword evidence="8" id="KW-1185">Reference proteome</keyword>
<reference evidence="8" key="1">
    <citation type="submission" date="2017-01" db="EMBL/GenBank/DDBJ databases">
        <authorList>
            <person name="Varghese N."/>
            <person name="Submissions S."/>
        </authorList>
    </citation>
    <scope>NUCLEOTIDE SEQUENCE [LARGE SCALE GENOMIC DNA]</scope>
    <source>
        <strain evidence="8">DSM 18017</strain>
    </source>
</reference>
<proteinExistence type="predicted"/>
<feature type="transmembrane region" description="Helical" evidence="6">
    <location>
        <begin position="297"/>
        <end position="320"/>
    </location>
</feature>
<protein>
    <submittedName>
        <fullName evidence="7">Polysaccharide transporter, PST family</fullName>
    </submittedName>
</protein>
<evidence type="ECO:0000313" key="8">
    <source>
        <dbReference type="Proteomes" id="UP000186744"/>
    </source>
</evidence>
<evidence type="ECO:0000256" key="4">
    <source>
        <dbReference type="ARBA" id="ARBA00022989"/>
    </source>
</evidence>